<protein>
    <recommendedName>
        <fullName evidence="4">DUF4283 domain-containing protein</fullName>
    </recommendedName>
</protein>
<evidence type="ECO:0000313" key="2">
    <source>
        <dbReference type="EMBL" id="PWA74172.1"/>
    </source>
</evidence>
<organism evidence="2 3">
    <name type="scientific">Artemisia annua</name>
    <name type="common">Sweet wormwood</name>
    <dbReference type="NCBI Taxonomy" id="35608"/>
    <lineage>
        <taxon>Eukaryota</taxon>
        <taxon>Viridiplantae</taxon>
        <taxon>Streptophyta</taxon>
        <taxon>Embryophyta</taxon>
        <taxon>Tracheophyta</taxon>
        <taxon>Spermatophyta</taxon>
        <taxon>Magnoliopsida</taxon>
        <taxon>eudicotyledons</taxon>
        <taxon>Gunneridae</taxon>
        <taxon>Pentapetalae</taxon>
        <taxon>asterids</taxon>
        <taxon>campanulids</taxon>
        <taxon>Asterales</taxon>
        <taxon>Asteraceae</taxon>
        <taxon>Asteroideae</taxon>
        <taxon>Anthemideae</taxon>
        <taxon>Artemisiinae</taxon>
        <taxon>Artemisia</taxon>
    </lineage>
</organism>
<dbReference type="OrthoDB" id="1744977at2759"/>
<reference evidence="2 3" key="1">
    <citation type="journal article" date="2018" name="Mol. Plant">
        <title>The genome of Artemisia annua provides insight into the evolution of Asteraceae family and artemisinin biosynthesis.</title>
        <authorList>
            <person name="Shen Q."/>
            <person name="Zhang L."/>
            <person name="Liao Z."/>
            <person name="Wang S."/>
            <person name="Yan T."/>
            <person name="Shi P."/>
            <person name="Liu M."/>
            <person name="Fu X."/>
            <person name="Pan Q."/>
            <person name="Wang Y."/>
            <person name="Lv Z."/>
            <person name="Lu X."/>
            <person name="Zhang F."/>
            <person name="Jiang W."/>
            <person name="Ma Y."/>
            <person name="Chen M."/>
            <person name="Hao X."/>
            <person name="Li L."/>
            <person name="Tang Y."/>
            <person name="Lv G."/>
            <person name="Zhou Y."/>
            <person name="Sun X."/>
            <person name="Brodelius P.E."/>
            <person name="Rose J.K.C."/>
            <person name="Tang K."/>
        </authorList>
    </citation>
    <scope>NUCLEOTIDE SEQUENCE [LARGE SCALE GENOMIC DNA]</scope>
    <source>
        <strain evidence="3">cv. Huhao1</strain>
        <tissue evidence="2">Leaf</tissue>
    </source>
</reference>
<gene>
    <name evidence="2" type="ORF">CTI12_AA252840</name>
</gene>
<evidence type="ECO:0000256" key="1">
    <source>
        <dbReference type="SAM" id="MobiDB-lite"/>
    </source>
</evidence>
<dbReference type="PANTHER" id="PTHR34427">
    <property type="entry name" value="DUF4283 DOMAIN PROTEIN"/>
    <property type="match status" value="1"/>
</dbReference>
<accession>A0A2U1NKY5</accession>
<dbReference type="PANTHER" id="PTHR34427:SF5">
    <property type="entry name" value="DUF4283 DOMAIN-CONTAINING PROTEIN"/>
    <property type="match status" value="1"/>
</dbReference>
<sequence length="521" mass="58638">MPIIIIHLCTLWIGRMHLHANVVRFERSPMYASRSSQPVNNAKPVATSFVSAVKGISVSPLPTKPALVIDDSCLVTRDLENFVMGEVLQFSSINNLRVLLSNEGFHNAHIVYLGGLWVMIELESSKAKSELMKHVGVASWFRSLCNAQSDFIAKERIVWVDIEGVPLHAWSRSTFYKIGFKWGKVVELEDGYDDIFARKRLCIMTNQEENILENFKIIVKGKVVHCSDDESIKGDAEINGEASNLNNGDAVSDSEVVSDTYFGDNTDEHGYENDKGQPSNAQEVSNNPFNIYDLLNKHNKDAGNSGTDTSIPYPPGFTPDKDTHVNNEHVVPDAVDVRSHSRSEWCNSRILEDAEKLDVCFSSEGRSNGVGRTYELKSKLSDIDKLLDQGRATEDILLSRMEAMKHLHDVQSSNNRDFMQKGKVRWAIEGDENSKFFHAIINKKRTNLSVKGVMVDGEWVDDPNRVKDEFRNHFAARFQDSGISRGSLNFTFPNRLTLDQLLASGSNKVVVQKKEDDQYHI</sequence>
<keyword evidence="3" id="KW-1185">Reference proteome</keyword>
<evidence type="ECO:0008006" key="4">
    <source>
        <dbReference type="Google" id="ProtNLM"/>
    </source>
</evidence>
<dbReference type="AlphaFoldDB" id="A0A2U1NKY5"/>
<name>A0A2U1NKY5_ARTAN</name>
<comment type="caution">
    <text evidence="2">The sequence shown here is derived from an EMBL/GenBank/DDBJ whole genome shotgun (WGS) entry which is preliminary data.</text>
</comment>
<feature type="compositionally biased region" description="Basic and acidic residues" evidence="1">
    <location>
        <begin position="266"/>
        <end position="275"/>
    </location>
</feature>
<feature type="region of interest" description="Disordered" evidence="1">
    <location>
        <begin position="259"/>
        <end position="286"/>
    </location>
</feature>
<evidence type="ECO:0000313" key="3">
    <source>
        <dbReference type="Proteomes" id="UP000245207"/>
    </source>
</evidence>
<feature type="compositionally biased region" description="Polar residues" evidence="1">
    <location>
        <begin position="276"/>
        <end position="286"/>
    </location>
</feature>
<proteinExistence type="predicted"/>
<dbReference type="Proteomes" id="UP000245207">
    <property type="component" value="Unassembled WGS sequence"/>
</dbReference>
<dbReference type="EMBL" id="PKPP01002609">
    <property type="protein sequence ID" value="PWA74172.1"/>
    <property type="molecule type" value="Genomic_DNA"/>
</dbReference>